<evidence type="ECO:0000313" key="2">
    <source>
        <dbReference type="EMBL" id="MBD2530592.1"/>
    </source>
</evidence>
<protein>
    <submittedName>
        <fullName evidence="2">HNH endonuclease</fullName>
    </submittedName>
</protein>
<dbReference type="Gene3D" id="1.10.30.50">
    <property type="match status" value="1"/>
</dbReference>
<keyword evidence="2" id="KW-0540">Nuclease</keyword>
<keyword evidence="2" id="KW-0255">Endonuclease</keyword>
<proteinExistence type="predicted"/>
<dbReference type="InterPro" id="IPR052892">
    <property type="entry name" value="NA-targeting_endonuclease"/>
</dbReference>
<keyword evidence="2" id="KW-0378">Hydrolase</keyword>
<dbReference type="CDD" id="cd00085">
    <property type="entry name" value="HNHc"/>
    <property type="match status" value="1"/>
</dbReference>
<dbReference type="PANTHER" id="PTHR33877">
    <property type="entry name" value="SLL1193 PROTEIN"/>
    <property type="match status" value="1"/>
</dbReference>
<dbReference type="RefSeq" id="WP_190941133.1">
    <property type="nucleotide sequence ID" value="NZ_JACJSI010000022.1"/>
</dbReference>
<organism evidence="2 3">
    <name type="scientific">Nostoc flagelliforme FACHB-838</name>
    <dbReference type="NCBI Taxonomy" id="2692904"/>
    <lineage>
        <taxon>Bacteria</taxon>
        <taxon>Bacillati</taxon>
        <taxon>Cyanobacteriota</taxon>
        <taxon>Cyanophyceae</taxon>
        <taxon>Nostocales</taxon>
        <taxon>Nostocaceae</taxon>
        <taxon>Nostoc</taxon>
    </lineage>
</organism>
<dbReference type="PANTHER" id="PTHR33877:SF1">
    <property type="entry name" value="TYPE IV METHYL-DIRECTED RESTRICTION ENZYME ECOKMCRA"/>
    <property type="match status" value="1"/>
</dbReference>
<dbReference type="EMBL" id="JACJSI010000022">
    <property type="protein sequence ID" value="MBD2530592.1"/>
    <property type="molecule type" value="Genomic_DNA"/>
</dbReference>
<dbReference type="InterPro" id="IPR003615">
    <property type="entry name" value="HNH_nuc"/>
</dbReference>
<reference evidence="2 3" key="1">
    <citation type="journal article" date="2020" name="ISME J.">
        <title>Comparative genomics reveals insights into cyanobacterial evolution and habitat adaptation.</title>
        <authorList>
            <person name="Chen M.Y."/>
            <person name="Teng W.K."/>
            <person name="Zhao L."/>
            <person name="Hu C.X."/>
            <person name="Zhou Y.K."/>
            <person name="Han B.P."/>
            <person name="Song L.R."/>
            <person name="Shu W.S."/>
        </authorList>
    </citation>
    <scope>NUCLEOTIDE SEQUENCE [LARGE SCALE GENOMIC DNA]</scope>
    <source>
        <strain evidence="2 3">FACHB-838</strain>
    </source>
</reference>
<evidence type="ECO:0000259" key="1">
    <source>
        <dbReference type="SMART" id="SM00507"/>
    </source>
</evidence>
<dbReference type="InterPro" id="IPR002711">
    <property type="entry name" value="HNH"/>
</dbReference>
<keyword evidence="3" id="KW-1185">Reference proteome</keyword>
<dbReference type="GO" id="GO:0004519">
    <property type="term" value="F:endonuclease activity"/>
    <property type="evidence" value="ECO:0007669"/>
    <property type="project" value="UniProtKB-KW"/>
</dbReference>
<dbReference type="SMART" id="SM00507">
    <property type="entry name" value="HNHc"/>
    <property type="match status" value="1"/>
</dbReference>
<comment type="caution">
    <text evidence="2">The sequence shown here is derived from an EMBL/GenBank/DDBJ whole genome shotgun (WGS) entry which is preliminary data.</text>
</comment>
<sequence length="154" mass="17778">MSSRSKIPESIQKQVRQRANYLCEYCHASEQWQYVQFTVDHIMPLSLRGTNNLENLALACFHCNRRKTNRLTATDPLSGEEVSLFNPRQYNWSEHFIWSADGLLIVGLTDVGRATVTALTLNRERVINIREADKEIGRHPPMDDPMQTKFDQGE</sequence>
<accession>A0ABR8DP91</accession>
<gene>
    <name evidence="2" type="ORF">H6G97_13825</name>
</gene>
<name>A0ABR8DP91_9NOSO</name>
<evidence type="ECO:0000313" key="3">
    <source>
        <dbReference type="Proteomes" id="UP000623440"/>
    </source>
</evidence>
<feature type="domain" description="HNH nuclease" evidence="1">
    <location>
        <begin position="10"/>
        <end position="65"/>
    </location>
</feature>
<dbReference type="Pfam" id="PF01844">
    <property type="entry name" value="HNH"/>
    <property type="match status" value="1"/>
</dbReference>
<dbReference type="Proteomes" id="UP000623440">
    <property type="component" value="Unassembled WGS sequence"/>
</dbReference>